<evidence type="ECO:0000313" key="2">
    <source>
        <dbReference type="EMBL" id="KKN84065.1"/>
    </source>
</evidence>
<dbReference type="AlphaFoldDB" id="A0A0F9TSP0"/>
<accession>A0A0F9TSP0</accession>
<feature type="domain" description="PKD" evidence="1">
    <location>
        <begin position="55"/>
        <end position="108"/>
    </location>
</feature>
<name>A0A0F9TSP0_9ZZZZ</name>
<proteinExistence type="predicted"/>
<dbReference type="InterPro" id="IPR022409">
    <property type="entry name" value="PKD/Chitinase_dom"/>
</dbReference>
<dbReference type="PROSITE" id="PS51257">
    <property type="entry name" value="PROKAR_LIPOPROTEIN"/>
    <property type="match status" value="1"/>
</dbReference>
<sequence>MRNRYPYLFSAILLSVLLTFTSCDSDDNSIDVVIPLTADIFHSVNGKKVDFQGLTNNAVSWLWDFGDGTTSSDKNPLHSYNEGGYYVATLTATSQSGDVETVEISLAIDLTPYALLVGNQTKPDYQGKTWKIKSAHSNSDYFANADTSLSPFDGAPNPLPSGIFGAGLGMPEVYDDEFTFYFDGTYEHDVKDDEGAFSGLVYQFVTTGGAGILNDGGSDFGLCTGVYTPDANATFTYVENENFQVSSVYGPDGTLTYSGVSTLDFSGTEFVGFLDFERKVIIQDITDSAMRLVMFMAASPDYIGVNTNAIILTFEVVN</sequence>
<dbReference type="SUPFAM" id="SSF49299">
    <property type="entry name" value="PKD domain"/>
    <property type="match status" value="1"/>
</dbReference>
<dbReference type="CDD" id="cd00146">
    <property type="entry name" value="PKD"/>
    <property type="match status" value="1"/>
</dbReference>
<dbReference type="Pfam" id="PF18911">
    <property type="entry name" value="PKD_4"/>
    <property type="match status" value="1"/>
</dbReference>
<comment type="caution">
    <text evidence="2">The sequence shown here is derived from an EMBL/GenBank/DDBJ whole genome shotgun (WGS) entry which is preliminary data.</text>
</comment>
<organism evidence="2">
    <name type="scientific">marine sediment metagenome</name>
    <dbReference type="NCBI Taxonomy" id="412755"/>
    <lineage>
        <taxon>unclassified sequences</taxon>
        <taxon>metagenomes</taxon>
        <taxon>ecological metagenomes</taxon>
    </lineage>
</organism>
<dbReference type="EMBL" id="LAZR01000176">
    <property type="protein sequence ID" value="KKN84065.1"/>
    <property type="molecule type" value="Genomic_DNA"/>
</dbReference>
<dbReference type="PROSITE" id="PS50093">
    <property type="entry name" value="PKD"/>
    <property type="match status" value="1"/>
</dbReference>
<reference evidence="2" key="1">
    <citation type="journal article" date="2015" name="Nature">
        <title>Complex archaea that bridge the gap between prokaryotes and eukaryotes.</title>
        <authorList>
            <person name="Spang A."/>
            <person name="Saw J.H."/>
            <person name="Jorgensen S.L."/>
            <person name="Zaremba-Niedzwiedzka K."/>
            <person name="Martijn J."/>
            <person name="Lind A.E."/>
            <person name="van Eijk R."/>
            <person name="Schleper C."/>
            <person name="Guy L."/>
            <person name="Ettema T.J."/>
        </authorList>
    </citation>
    <scope>NUCLEOTIDE SEQUENCE</scope>
</reference>
<evidence type="ECO:0000259" key="1">
    <source>
        <dbReference type="PROSITE" id="PS50093"/>
    </source>
</evidence>
<dbReference type="InterPro" id="IPR035986">
    <property type="entry name" value="PKD_dom_sf"/>
</dbReference>
<gene>
    <name evidence="2" type="ORF">LCGC14_0292720</name>
</gene>
<dbReference type="Gene3D" id="2.60.40.10">
    <property type="entry name" value="Immunoglobulins"/>
    <property type="match status" value="1"/>
</dbReference>
<dbReference type="InterPro" id="IPR013783">
    <property type="entry name" value="Ig-like_fold"/>
</dbReference>
<protein>
    <recommendedName>
        <fullName evidence="1">PKD domain-containing protein</fullName>
    </recommendedName>
</protein>
<dbReference type="SMART" id="SM00089">
    <property type="entry name" value="PKD"/>
    <property type="match status" value="1"/>
</dbReference>
<dbReference type="InterPro" id="IPR000601">
    <property type="entry name" value="PKD_dom"/>
</dbReference>